<accession>A0A8J2LVV0</accession>
<dbReference type="Proteomes" id="UP000708208">
    <property type="component" value="Unassembled WGS sequence"/>
</dbReference>
<gene>
    <name evidence="8" type="ORF">AFUS01_LOCUS38982</name>
</gene>
<dbReference type="PANTHER" id="PTHR11923:SF51">
    <property type="entry name" value="LYSOSOME MEMBRANE PROTEIN 2"/>
    <property type="match status" value="1"/>
</dbReference>
<comment type="similarity">
    <text evidence="2">Belongs to the CD36 family.</text>
</comment>
<keyword evidence="6" id="KW-0472">Membrane</keyword>
<evidence type="ECO:0000313" key="8">
    <source>
        <dbReference type="EMBL" id="CAG7829101.1"/>
    </source>
</evidence>
<evidence type="ECO:0000256" key="6">
    <source>
        <dbReference type="ARBA" id="ARBA00023136"/>
    </source>
</evidence>
<keyword evidence="9" id="KW-1185">Reference proteome</keyword>
<sequence>MLQHLIYISYPKKFTVRSDPATFGQILSVEGEHFDDPSNGCNVVPATDGSIFPGNITRDTILSFYSEDLCSVVPLVFKEVTTYKGISAYKFVLAEDALDIAACDCKDSGDSSDHVKTCLPSGAVDVKTCQHSK</sequence>
<dbReference type="AlphaFoldDB" id="A0A8J2LVV0"/>
<keyword evidence="3" id="KW-1003">Cell membrane</keyword>
<dbReference type="Pfam" id="PF01130">
    <property type="entry name" value="CD36"/>
    <property type="match status" value="1"/>
</dbReference>
<keyword evidence="7" id="KW-0325">Glycoprotein</keyword>
<organism evidence="8 9">
    <name type="scientific">Allacma fusca</name>
    <dbReference type="NCBI Taxonomy" id="39272"/>
    <lineage>
        <taxon>Eukaryota</taxon>
        <taxon>Metazoa</taxon>
        <taxon>Ecdysozoa</taxon>
        <taxon>Arthropoda</taxon>
        <taxon>Hexapoda</taxon>
        <taxon>Collembola</taxon>
        <taxon>Symphypleona</taxon>
        <taxon>Sminthuridae</taxon>
        <taxon>Allacma</taxon>
    </lineage>
</organism>
<dbReference type="GO" id="GO:0005044">
    <property type="term" value="F:scavenger receptor activity"/>
    <property type="evidence" value="ECO:0007669"/>
    <property type="project" value="TreeGrafter"/>
</dbReference>
<dbReference type="InterPro" id="IPR002159">
    <property type="entry name" value="CD36_fam"/>
</dbReference>
<evidence type="ECO:0000256" key="1">
    <source>
        <dbReference type="ARBA" id="ARBA00004236"/>
    </source>
</evidence>
<evidence type="ECO:0000256" key="4">
    <source>
        <dbReference type="ARBA" id="ARBA00022692"/>
    </source>
</evidence>
<feature type="non-terminal residue" evidence="8">
    <location>
        <position position="1"/>
    </location>
</feature>
<name>A0A8J2LVV0_9HEXA</name>
<evidence type="ECO:0000256" key="5">
    <source>
        <dbReference type="ARBA" id="ARBA00022989"/>
    </source>
</evidence>
<dbReference type="GO" id="GO:0005737">
    <property type="term" value="C:cytoplasm"/>
    <property type="evidence" value="ECO:0007669"/>
    <property type="project" value="TreeGrafter"/>
</dbReference>
<dbReference type="EMBL" id="CAJVCH010550125">
    <property type="protein sequence ID" value="CAG7829101.1"/>
    <property type="molecule type" value="Genomic_DNA"/>
</dbReference>
<evidence type="ECO:0000313" key="9">
    <source>
        <dbReference type="Proteomes" id="UP000708208"/>
    </source>
</evidence>
<comment type="caution">
    <text evidence="8">The sequence shown here is derived from an EMBL/GenBank/DDBJ whole genome shotgun (WGS) entry which is preliminary data.</text>
</comment>
<dbReference type="GO" id="GO:0005886">
    <property type="term" value="C:plasma membrane"/>
    <property type="evidence" value="ECO:0007669"/>
    <property type="project" value="UniProtKB-SubCell"/>
</dbReference>
<evidence type="ECO:0000256" key="3">
    <source>
        <dbReference type="ARBA" id="ARBA00022475"/>
    </source>
</evidence>
<proteinExistence type="inferred from homology"/>
<protein>
    <submittedName>
        <fullName evidence="8">Uncharacterized protein</fullName>
    </submittedName>
</protein>
<comment type="subcellular location">
    <subcellularLocation>
        <location evidence="1">Cell membrane</location>
    </subcellularLocation>
</comment>
<evidence type="ECO:0000256" key="2">
    <source>
        <dbReference type="ARBA" id="ARBA00010532"/>
    </source>
</evidence>
<keyword evidence="5" id="KW-1133">Transmembrane helix</keyword>
<evidence type="ECO:0000256" key="7">
    <source>
        <dbReference type="ARBA" id="ARBA00023180"/>
    </source>
</evidence>
<dbReference type="PANTHER" id="PTHR11923">
    <property type="entry name" value="SCAVENGER RECEPTOR CLASS B TYPE-1 SR-B1"/>
    <property type="match status" value="1"/>
</dbReference>
<keyword evidence="4" id="KW-0812">Transmembrane</keyword>
<reference evidence="8" key="1">
    <citation type="submission" date="2021-06" db="EMBL/GenBank/DDBJ databases">
        <authorList>
            <person name="Hodson N. C."/>
            <person name="Mongue J. A."/>
            <person name="Jaron S. K."/>
        </authorList>
    </citation>
    <scope>NUCLEOTIDE SEQUENCE</scope>
</reference>